<dbReference type="Gene3D" id="1.10.30.50">
    <property type="match status" value="1"/>
</dbReference>
<dbReference type="EMBL" id="NFEH01000045">
    <property type="protein sequence ID" value="OTZ76209.1"/>
    <property type="molecule type" value="Genomic_DNA"/>
</dbReference>
<feature type="domain" description="HNH nuclease" evidence="2">
    <location>
        <begin position="32"/>
        <end position="99"/>
    </location>
</feature>
<feature type="region of interest" description="Disordered" evidence="1">
    <location>
        <begin position="51"/>
        <end position="73"/>
    </location>
</feature>
<keyword evidence="3" id="KW-0255">Endonuclease</keyword>
<dbReference type="InterPro" id="IPR003615">
    <property type="entry name" value="HNH_nuc"/>
</dbReference>
<reference evidence="3 4" key="1">
    <citation type="submission" date="2016-10" db="EMBL/GenBank/DDBJ databases">
        <title>Comparative genomics of Bacillus thuringiensis reveals a path to pathogens against multiple invertebrate hosts.</title>
        <authorList>
            <person name="Zheng J."/>
            <person name="Gao Q."/>
            <person name="Liu H."/>
            <person name="Peng D."/>
            <person name="Ruan L."/>
            <person name="Sun M."/>
        </authorList>
    </citation>
    <scope>NUCLEOTIDE SEQUENCE [LARGE SCALE GENOMIC DNA]</scope>
    <source>
        <strain evidence="3">BGSC 4W1</strain>
    </source>
</reference>
<accession>A0A9X6JRI3</accession>
<proteinExistence type="predicted"/>
<comment type="caution">
    <text evidence="3">The sequence shown here is derived from an EMBL/GenBank/DDBJ whole genome shotgun (WGS) entry which is preliminary data.</text>
</comment>
<name>A0A9X6JRI3_BACUK</name>
<gene>
    <name evidence="3" type="ORF">BK769_07280</name>
</gene>
<sequence>MDEVNVVNNEQLIQLIKEDKLMKFYKSKEWRALRLKAIERAKNECEHCKQEGKVTTRDTLDKRGRKTKMDVNHIKPVKTHPHLALELDNLEYICVRHHNIADGKDKMIRSSEPKFVNEERW</sequence>
<evidence type="ECO:0000259" key="2">
    <source>
        <dbReference type="SMART" id="SM00507"/>
    </source>
</evidence>
<evidence type="ECO:0000313" key="4">
    <source>
        <dbReference type="Proteomes" id="UP000195087"/>
    </source>
</evidence>
<organism evidence="3 4">
    <name type="scientific">Bacillus thuringiensis serovar kumamotoensis</name>
    <dbReference type="NCBI Taxonomy" id="132267"/>
    <lineage>
        <taxon>Bacteria</taxon>
        <taxon>Bacillati</taxon>
        <taxon>Bacillota</taxon>
        <taxon>Bacilli</taxon>
        <taxon>Bacillales</taxon>
        <taxon>Bacillaceae</taxon>
        <taxon>Bacillus</taxon>
        <taxon>Bacillus cereus group</taxon>
    </lineage>
</organism>
<dbReference type="AlphaFoldDB" id="A0A9X6JRI3"/>
<evidence type="ECO:0000256" key="1">
    <source>
        <dbReference type="SAM" id="MobiDB-lite"/>
    </source>
</evidence>
<evidence type="ECO:0000313" key="3">
    <source>
        <dbReference type="EMBL" id="OTZ76209.1"/>
    </source>
</evidence>
<dbReference type="GO" id="GO:0004519">
    <property type="term" value="F:endonuclease activity"/>
    <property type="evidence" value="ECO:0007669"/>
    <property type="project" value="UniProtKB-KW"/>
</dbReference>
<protein>
    <submittedName>
        <fullName evidence="3">HNH endonuclease</fullName>
    </submittedName>
</protein>
<keyword evidence="3" id="KW-0540">Nuclease</keyword>
<keyword evidence="3" id="KW-0378">Hydrolase</keyword>
<dbReference type="Proteomes" id="UP000195087">
    <property type="component" value="Unassembled WGS sequence"/>
</dbReference>
<dbReference type="SMART" id="SM00507">
    <property type="entry name" value="HNHc"/>
    <property type="match status" value="1"/>
</dbReference>